<gene>
    <name evidence="13" type="primary">secG</name>
    <name evidence="13" type="ORF">EQU24_09520</name>
</gene>
<keyword evidence="14" id="KW-1185">Reference proteome</keyword>
<comment type="subcellular location">
    <subcellularLocation>
        <location evidence="1 11">Cell membrane</location>
        <topology evidence="1 11">Multi-pass membrane protein</topology>
    </subcellularLocation>
</comment>
<feature type="compositionally biased region" description="Basic and acidic residues" evidence="12">
    <location>
        <begin position="119"/>
        <end position="130"/>
    </location>
</feature>
<evidence type="ECO:0000256" key="9">
    <source>
        <dbReference type="ARBA" id="ARBA00023010"/>
    </source>
</evidence>
<dbReference type="PANTHER" id="PTHR34182:SF1">
    <property type="entry name" value="PROTEIN-EXPORT MEMBRANE PROTEIN SECG"/>
    <property type="match status" value="1"/>
</dbReference>
<evidence type="ECO:0000256" key="4">
    <source>
        <dbReference type="ARBA" id="ARBA00022448"/>
    </source>
</evidence>
<keyword evidence="8 11" id="KW-1133">Transmembrane helix</keyword>
<comment type="function">
    <text evidence="11">Involved in protein export. Participates in an early event of protein translocation.</text>
</comment>
<sequence>MYQVIIVIHVLFGLGVIGLVLMQQGKGADAGAAFGSGASGTLFGAQGAASFLSRTTAVLATLFFVTSLSLAMLSGGSKAAKDFFDDAETEEAFDIPLMSKEAAPVAVPSISAETPAIEDESKTVEAKEQPAEEINE</sequence>
<comment type="similarity">
    <text evidence="2 11">Belongs to the SecG family.</text>
</comment>
<name>A0A4V1IJS8_METBY</name>
<evidence type="ECO:0000256" key="6">
    <source>
        <dbReference type="ARBA" id="ARBA00022692"/>
    </source>
</evidence>
<dbReference type="KEGG" id="mbur:EQU24_09520"/>
<dbReference type="AlphaFoldDB" id="A0A4V1IJS8"/>
<evidence type="ECO:0000313" key="13">
    <source>
        <dbReference type="EMBL" id="QCW82455.1"/>
    </source>
</evidence>
<protein>
    <recommendedName>
        <fullName evidence="3 11">Protein-export membrane protein SecG</fullName>
    </recommendedName>
</protein>
<dbReference type="GO" id="GO:0015450">
    <property type="term" value="F:protein-transporting ATPase activity"/>
    <property type="evidence" value="ECO:0007669"/>
    <property type="project" value="UniProtKB-UniRule"/>
</dbReference>
<dbReference type="PANTHER" id="PTHR34182">
    <property type="entry name" value="PROTEIN-EXPORT MEMBRANE PROTEIN SECG"/>
    <property type="match status" value="1"/>
</dbReference>
<dbReference type="STRING" id="675511.GCA_000341735_01131"/>
<feature type="region of interest" description="Disordered" evidence="12">
    <location>
        <begin position="109"/>
        <end position="136"/>
    </location>
</feature>
<keyword evidence="7 11" id="KW-0653">Protein transport</keyword>
<organism evidence="13 14">
    <name type="scientific">Methylotuvimicrobium buryatense</name>
    <name type="common">Methylomicrobium buryatense</name>
    <dbReference type="NCBI Taxonomy" id="95641"/>
    <lineage>
        <taxon>Bacteria</taxon>
        <taxon>Pseudomonadati</taxon>
        <taxon>Pseudomonadota</taxon>
        <taxon>Gammaproteobacteria</taxon>
        <taxon>Methylococcales</taxon>
        <taxon>Methylococcaceae</taxon>
        <taxon>Methylotuvimicrobium</taxon>
    </lineage>
</organism>
<evidence type="ECO:0000256" key="8">
    <source>
        <dbReference type="ARBA" id="ARBA00022989"/>
    </source>
</evidence>
<feature type="transmembrane region" description="Helical" evidence="11">
    <location>
        <begin position="51"/>
        <end position="73"/>
    </location>
</feature>
<reference evidence="14" key="1">
    <citation type="journal article" date="2019" name="J. Bacteriol.">
        <title>A Mutagenic Screen Identifies a TonB-Dependent Receptor Required for the Lanthanide Metal Switch in the Type I Methanotroph 'Methylotuvimicrobium buryatense' 5GB1C.</title>
        <authorList>
            <person name="Groom J.D."/>
            <person name="Ford S.M."/>
            <person name="Pesesky M.W."/>
            <person name="Lidstrom M.E."/>
        </authorList>
    </citation>
    <scope>NUCLEOTIDE SEQUENCE [LARGE SCALE GENOMIC DNA]</scope>
    <source>
        <strain evidence="14">5GB1C</strain>
    </source>
</reference>
<dbReference type="Pfam" id="PF03840">
    <property type="entry name" value="SecG"/>
    <property type="match status" value="1"/>
</dbReference>
<keyword evidence="9 11" id="KW-0811">Translocation</keyword>
<dbReference type="Proteomes" id="UP000305881">
    <property type="component" value="Chromosome"/>
</dbReference>
<evidence type="ECO:0000313" key="14">
    <source>
        <dbReference type="Proteomes" id="UP000305881"/>
    </source>
</evidence>
<dbReference type="GO" id="GO:0009306">
    <property type="term" value="P:protein secretion"/>
    <property type="evidence" value="ECO:0007669"/>
    <property type="project" value="UniProtKB-UniRule"/>
</dbReference>
<evidence type="ECO:0000256" key="12">
    <source>
        <dbReference type="SAM" id="MobiDB-lite"/>
    </source>
</evidence>
<comment type="caution">
    <text evidence="11">Lacks conserved residue(s) required for the propagation of feature annotation.</text>
</comment>
<evidence type="ECO:0000256" key="11">
    <source>
        <dbReference type="RuleBase" id="RU365087"/>
    </source>
</evidence>
<dbReference type="InterPro" id="IPR004692">
    <property type="entry name" value="SecG"/>
</dbReference>
<dbReference type="OrthoDB" id="9813947at2"/>
<keyword evidence="4 11" id="KW-0813">Transport</keyword>
<keyword evidence="10 11" id="KW-0472">Membrane</keyword>
<evidence type="ECO:0000256" key="7">
    <source>
        <dbReference type="ARBA" id="ARBA00022927"/>
    </source>
</evidence>
<evidence type="ECO:0000256" key="2">
    <source>
        <dbReference type="ARBA" id="ARBA00008445"/>
    </source>
</evidence>
<evidence type="ECO:0000256" key="5">
    <source>
        <dbReference type="ARBA" id="ARBA00022475"/>
    </source>
</evidence>
<dbReference type="GO" id="GO:0065002">
    <property type="term" value="P:intracellular protein transmembrane transport"/>
    <property type="evidence" value="ECO:0007669"/>
    <property type="project" value="TreeGrafter"/>
</dbReference>
<dbReference type="NCBIfam" id="TIGR00810">
    <property type="entry name" value="secG"/>
    <property type="match status" value="1"/>
</dbReference>
<dbReference type="GO" id="GO:0005886">
    <property type="term" value="C:plasma membrane"/>
    <property type="evidence" value="ECO:0007669"/>
    <property type="project" value="UniProtKB-SubCell"/>
</dbReference>
<dbReference type="PRINTS" id="PR01651">
    <property type="entry name" value="SECGEXPORT"/>
</dbReference>
<dbReference type="RefSeq" id="WP_017839719.1">
    <property type="nucleotide sequence ID" value="NZ_CP035467.1"/>
</dbReference>
<dbReference type="GO" id="GO:0043952">
    <property type="term" value="P:protein transport by the Sec complex"/>
    <property type="evidence" value="ECO:0007669"/>
    <property type="project" value="TreeGrafter"/>
</dbReference>
<evidence type="ECO:0000256" key="3">
    <source>
        <dbReference type="ARBA" id="ARBA00017876"/>
    </source>
</evidence>
<dbReference type="EMBL" id="CP035467">
    <property type="protein sequence ID" value="QCW82455.1"/>
    <property type="molecule type" value="Genomic_DNA"/>
</dbReference>
<evidence type="ECO:0000256" key="1">
    <source>
        <dbReference type="ARBA" id="ARBA00004651"/>
    </source>
</evidence>
<keyword evidence="6 11" id="KW-0812">Transmembrane</keyword>
<evidence type="ECO:0000256" key="10">
    <source>
        <dbReference type="ARBA" id="ARBA00023136"/>
    </source>
</evidence>
<keyword evidence="5 11" id="KW-1003">Cell membrane</keyword>
<accession>A0A4V1IJS8</accession>
<proteinExistence type="inferred from homology"/>